<accession>A0A2G5BII0</accession>
<proteinExistence type="predicted"/>
<feature type="region of interest" description="Disordered" evidence="1">
    <location>
        <begin position="396"/>
        <end position="447"/>
    </location>
</feature>
<feature type="domain" description="BAG" evidence="2">
    <location>
        <begin position="592"/>
        <end position="633"/>
    </location>
</feature>
<feature type="region of interest" description="Disordered" evidence="1">
    <location>
        <begin position="224"/>
        <end position="275"/>
    </location>
</feature>
<evidence type="ECO:0000259" key="2">
    <source>
        <dbReference type="PROSITE" id="PS51035"/>
    </source>
</evidence>
<feature type="compositionally biased region" description="Polar residues" evidence="1">
    <location>
        <begin position="154"/>
        <end position="163"/>
    </location>
</feature>
<name>A0A2G5BII0_COERN</name>
<dbReference type="GO" id="GO:0051087">
    <property type="term" value="F:protein-folding chaperone binding"/>
    <property type="evidence" value="ECO:0007669"/>
    <property type="project" value="InterPro"/>
</dbReference>
<organism evidence="3 4">
    <name type="scientific">Coemansia reversa (strain ATCC 12441 / NRRL 1564)</name>
    <dbReference type="NCBI Taxonomy" id="763665"/>
    <lineage>
        <taxon>Eukaryota</taxon>
        <taxon>Fungi</taxon>
        <taxon>Fungi incertae sedis</taxon>
        <taxon>Zoopagomycota</taxon>
        <taxon>Kickxellomycotina</taxon>
        <taxon>Kickxellomycetes</taxon>
        <taxon>Kickxellales</taxon>
        <taxon>Kickxellaceae</taxon>
        <taxon>Coemansia</taxon>
    </lineage>
</organism>
<dbReference type="SMART" id="SM00264">
    <property type="entry name" value="BAG"/>
    <property type="match status" value="1"/>
</dbReference>
<keyword evidence="4" id="KW-1185">Reference proteome</keyword>
<dbReference type="AlphaFoldDB" id="A0A2G5BII0"/>
<dbReference type="InterPro" id="IPR036533">
    <property type="entry name" value="BAG_dom_sf"/>
</dbReference>
<dbReference type="PROSITE" id="PS51035">
    <property type="entry name" value="BAG"/>
    <property type="match status" value="1"/>
</dbReference>
<dbReference type="Proteomes" id="UP000242474">
    <property type="component" value="Unassembled WGS sequence"/>
</dbReference>
<reference evidence="3 4" key="1">
    <citation type="journal article" date="2015" name="Genome Biol. Evol.">
        <title>Phylogenomic analyses indicate that early fungi evolved digesting cell walls of algal ancestors of land plants.</title>
        <authorList>
            <person name="Chang Y."/>
            <person name="Wang S."/>
            <person name="Sekimoto S."/>
            <person name="Aerts A.L."/>
            <person name="Choi C."/>
            <person name="Clum A."/>
            <person name="LaButti K.M."/>
            <person name="Lindquist E.A."/>
            <person name="Yee Ngan C."/>
            <person name="Ohm R.A."/>
            <person name="Salamov A.A."/>
            <person name="Grigoriev I.V."/>
            <person name="Spatafora J.W."/>
            <person name="Berbee M.L."/>
        </authorList>
    </citation>
    <scope>NUCLEOTIDE SEQUENCE [LARGE SCALE GENOMIC DNA]</scope>
    <source>
        <strain evidence="3 4">NRRL 1564</strain>
    </source>
</reference>
<feature type="region of interest" description="Disordered" evidence="1">
    <location>
        <begin position="633"/>
        <end position="655"/>
    </location>
</feature>
<feature type="compositionally biased region" description="Basic residues" evidence="1">
    <location>
        <begin position="470"/>
        <end position="489"/>
    </location>
</feature>
<evidence type="ECO:0000313" key="4">
    <source>
        <dbReference type="Proteomes" id="UP000242474"/>
    </source>
</evidence>
<feature type="region of interest" description="Disordered" evidence="1">
    <location>
        <begin position="459"/>
        <end position="513"/>
    </location>
</feature>
<evidence type="ECO:0000313" key="3">
    <source>
        <dbReference type="EMBL" id="PIA18834.1"/>
    </source>
</evidence>
<sequence>MQFFLDDTDATPIRLFSANNAPHPRATRTFVARPPLARGNRSVPGYPYIRFVNDDDYDGSYPFDAFQDLRSAYSSSSLSDIQGQLRVLQQQRAQAQLRRALLEQQQQTIAQREHELLAYQRQLEKQRQEQARAASERARVAYLSRLREDEQQKQLENQRQAQKASHKNEAATSDKERVVFFPPFHFFDHILDSQFRSQDEVERRRAHKSALSDLLDLYFSDAAAKPTSESQSVQSVERESGPKAPAATPAASRERSVVGTSSDEQRALPYGARAQEPDPALLDNVLRVVHDRLAEIGAEEDAEKAKEAARETSPHSPTLTTDTEARKTKATPQNKADVDIVEEPTSSPPPTPSTKIPRNSPPIGSDVEVEEPTDYNRLARLLRNRVHGLGDEDVFVPLSTLEDNEEHSPEPDELPKATPQDEKDTQQEVKPAEDEANEHTDSEFADMLDDCKCQLREMKEADGKQDHQRATRRRHRRHNRKHKQSKRAKKAAEKQQQKQQHLAAEGPEEQRQRQAVKTIEDYVLGAKSKRVANQVRESLSELHHLELELDQIRKDYSRRVNDTQLSFVADKNGDLRLAYNRDNSAFHAYKDILQRLLLKLDTIPSYGDEVIRAKRRSIVVKIQDILDALDRLASDQESEQSASTPSDGAMADVSE</sequence>
<feature type="compositionally biased region" description="Basic and acidic residues" evidence="1">
    <location>
        <begin position="406"/>
        <end position="442"/>
    </location>
</feature>
<dbReference type="STRING" id="763665.A0A2G5BII0"/>
<dbReference type="SUPFAM" id="SSF63491">
    <property type="entry name" value="BAG domain"/>
    <property type="match status" value="1"/>
</dbReference>
<dbReference type="Pfam" id="PF02179">
    <property type="entry name" value="BAG"/>
    <property type="match status" value="1"/>
</dbReference>
<dbReference type="Gene3D" id="1.20.58.120">
    <property type="entry name" value="BAG domain"/>
    <property type="match status" value="1"/>
</dbReference>
<dbReference type="InterPro" id="IPR003103">
    <property type="entry name" value="BAG_domain"/>
</dbReference>
<dbReference type="EMBL" id="KZ303488">
    <property type="protein sequence ID" value="PIA18834.1"/>
    <property type="molecule type" value="Genomic_DNA"/>
</dbReference>
<feature type="region of interest" description="Disordered" evidence="1">
    <location>
        <begin position="299"/>
        <end position="371"/>
    </location>
</feature>
<protein>
    <recommendedName>
        <fullName evidence="2">BAG domain-containing protein</fullName>
    </recommendedName>
</protein>
<feature type="compositionally biased region" description="Basic and acidic residues" evidence="1">
    <location>
        <begin position="459"/>
        <end position="469"/>
    </location>
</feature>
<evidence type="ECO:0000256" key="1">
    <source>
        <dbReference type="SAM" id="MobiDB-lite"/>
    </source>
</evidence>
<feature type="compositionally biased region" description="Basic and acidic residues" evidence="1">
    <location>
        <begin position="303"/>
        <end position="313"/>
    </location>
</feature>
<dbReference type="OrthoDB" id="333905at2759"/>
<gene>
    <name evidence="3" type="ORF">COEREDRAFT_79395</name>
</gene>
<feature type="region of interest" description="Disordered" evidence="1">
    <location>
        <begin position="150"/>
        <end position="174"/>
    </location>
</feature>